<feature type="compositionally biased region" description="Basic residues" evidence="1">
    <location>
        <begin position="178"/>
        <end position="189"/>
    </location>
</feature>
<accession>A0A9N7YN40</accession>
<dbReference type="EMBL" id="CADEAL010001217">
    <property type="protein sequence ID" value="CAB1430234.1"/>
    <property type="molecule type" value="Genomic_DNA"/>
</dbReference>
<dbReference type="AlphaFoldDB" id="A0A9N7YN40"/>
<feature type="compositionally biased region" description="Basic and acidic residues" evidence="1">
    <location>
        <begin position="107"/>
        <end position="122"/>
    </location>
</feature>
<dbReference type="Proteomes" id="UP001153269">
    <property type="component" value="Unassembled WGS sequence"/>
</dbReference>
<feature type="region of interest" description="Disordered" evidence="1">
    <location>
        <begin position="107"/>
        <end position="205"/>
    </location>
</feature>
<evidence type="ECO:0000313" key="2">
    <source>
        <dbReference type="EMBL" id="CAB1430234.1"/>
    </source>
</evidence>
<feature type="compositionally biased region" description="Acidic residues" evidence="1">
    <location>
        <begin position="165"/>
        <end position="174"/>
    </location>
</feature>
<feature type="compositionally biased region" description="Basic and acidic residues" evidence="1">
    <location>
        <begin position="21"/>
        <end position="30"/>
    </location>
</feature>
<name>A0A9N7YN40_PLEPL</name>
<gene>
    <name evidence="2" type="ORF">PLEPLA_LOCUS18216</name>
</gene>
<organism evidence="2 3">
    <name type="scientific">Pleuronectes platessa</name>
    <name type="common">European plaice</name>
    <dbReference type="NCBI Taxonomy" id="8262"/>
    <lineage>
        <taxon>Eukaryota</taxon>
        <taxon>Metazoa</taxon>
        <taxon>Chordata</taxon>
        <taxon>Craniata</taxon>
        <taxon>Vertebrata</taxon>
        <taxon>Euteleostomi</taxon>
        <taxon>Actinopterygii</taxon>
        <taxon>Neopterygii</taxon>
        <taxon>Teleostei</taxon>
        <taxon>Neoteleostei</taxon>
        <taxon>Acanthomorphata</taxon>
        <taxon>Carangaria</taxon>
        <taxon>Pleuronectiformes</taxon>
        <taxon>Pleuronectoidei</taxon>
        <taxon>Pleuronectidae</taxon>
        <taxon>Pleuronectes</taxon>
    </lineage>
</organism>
<comment type="caution">
    <text evidence="2">The sequence shown here is derived from an EMBL/GenBank/DDBJ whole genome shotgun (WGS) entry which is preliminary data.</text>
</comment>
<keyword evidence="3" id="KW-1185">Reference proteome</keyword>
<evidence type="ECO:0000313" key="3">
    <source>
        <dbReference type="Proteomes" id="UP001153269"/>
    </source>
</evidence>
<sequence>MAPTESDAHSWGSICPVSLEPGREDGRGDGPEEGNQSGGAGKHTHPARSVHAARSAHAHEFVLSLAVNTGNTVHVYTHTPPLIILTRMCFRVSGCLHRSHAEINTRIRGRADPVRTRGGDRARRGHAPRLHSREAGHEKHGRRVRGLINDQCHSKHRRKKRREEEEGEGEEEEEGGRRGGRKRRGRKKREEKEGEEEEEGGRGEG</sequence>
<reference evidence="2" key="1">
    <citation type="submission" date="2020-03" db="EMBL/GenBank/DDBJ databases">
        <authorList>
            <person name="Weist P."/>
        </authorList>
    </citation>
    <scope>NUCLEOTIDE SEQUENCE</scope>
</reference>
<protein>
    <submittedName>
        <fullName evidence="2">Uncharacterized protein</fullName>
    </submittedName>
</protein>
<proteinExistence type="predicted"/>
<evidence type="ECO:0000256" key="1">
    <source>
        <dbReference type="SAM" id="MobiDB-lite"/>
    </source>
</evidence>
<feature type="region of interest" description="Disordered" evidence="1">
    <location>
        <begin position="1"/>
        <end position="53"/>
    </location>
</feature>